<dbReference type="GO" id="GO:0006355">
    <property type="term" value="P:regulation of DNA-templated transcription"/>
    <property type="evidence" value="ECO:0007669"/>
    <property type="project" value="InterPro"/>
</dbReference>
<evidence type="ECO:0000256" key="3">
    <source>
        <dbReference type="ARBA" id="ARBA00023015"/>
    </source>
</evidence>
<dbReference type="PROSITE" id="PS50110">
    <property type="entry name" value="RESPONSE_REGULATORY"/>
    <property type="match status" value="1"/>
</dbReference>
<proteinExistence type="predicted"/>
<feature type="domain" description="Response regulatory" evidence="8">
    <location>
        <begin position="6"/>
        <end position="119"/>
    </location>
</feature>
<keyword evidence="5" id="KW-0804">Transcription</keyword>
<dbReference type="InterPro" id="IPR011006">
    <property type="entry name" value="CheY-like_superfamily"/>
</dbReference>
<evidence type="ECO:0000256" key="5">
    <source>
        <dbReference type="ARBA" id="ARBA00023163"/>
    </source>
</evidence>
<keyword evidence="11" id="KW-1185">Reference proteome</keyword>
<dbReference type="CDD" id="cd00383">
    <property type="entry name" value="trans_reg_C"/>
    <property type="match status" value="1"/>
</dbReference>
<feature type="DNA-binding region" description="OmpR/PhoB-type" evidence="7">
    <location>
        <begin position="134"/>
        <end position="234"/>
    </location>
</feature>
<dbReference type="InterPro" id="IPR001789">
    <property type="entry name" value="Sig_transdc_resp-reg_receiver"/>
</dbReference>
<feature type="domain" description="OmpR/PhoB-type" evidence="9">
    <location>
        <begin position="134"/>
        <end position="234"/>
    </location>
</feature>
<dbReference type="SUPFAM" id="SSF52172">
    <property type="entry name" value="CheY-like"/>
    <property type="match status" value="1"/>
</dbReference>
<feature type="modified residue" description="4-aspartylphosphate" evidence="6">
    <location>
        <position position="55"/>
    </location>
</feature>
<dbReference type="Gene3D" id="6.10.250.690">
    <property type="match status" value="1"/>
</dbReference>
<dbReference type="GO" id="GO:0005829">
    <property type="term" value="C:cytosol"/>
    <property type="evidence" value="ECO:0007669"/>
    <property type="project" value="TreeGrafter"/>
</dbReference>
<accession>A0A8I1GF97</accession>
<dbReference type="Proteomes" id="UP000623250">
    <property type="component" value="Unassembled WGS sequence"/>
</dbReference>
<reference evidence="10 11" key="1">
    <citation type="submission" date="2020-12" db="EMBL/GenBank/DDBJ databases">
        <title>Revised draft genomes of Rhodomicrobium vannielii ATCC 17100 and Rhodomicrobium udaipurense JA643.</title>
        <authorList>
            <person name="Conners E.M."/>
            <person name="Davenport E.J."/>
            <person name="Bose A."/>
        </authorList>
    </citation>
    <scope>NUCLEOTIDE SEQUENCE [LARGE SCALE GENOMIC DNA]</scope>
    <source>
        <strain evidence="10 11">JA643</strain>
    </source>
</reference>
<dbReference type="InterPro" id="IPR001867">
    <property type="entry name" value="OmpR/PhoB-type_DNA-bd"/>
</dbReference>
<evidence type="ECO:0000256" key="6">
    <source>
        <dbReference type="PROSITE-ProRule" id="PRU00169"/>
    </source>
</evidence>
<evidence type="ECO:0000313" key="10">
    <source>
        <dbReference type="EMBL" id="MBJ7542661.1"/>
    </source>
</evidence>
<dbReference type="Gene3D" id="1.10.10.10">
    <property type="entry name" value="Winged helix-like DNA-binding domain superfamily/Winged helix DNA-binding domain"/>
    <property type="match status" value="1"/>
</dbReference>
<dbReference type="PANTHER" id="PTHR48111">
    <property type="entry name" value="REGULATOR OF RPOS"/>
    <property type="match status" value="1"/>
</dbReference>
<dbReference type="EMBL" id="JAEMUK010000008">
    <property type="protein sequence ID" value="MBJ7542661.1"/>
    <property type="molecule type" value="Genomic_DNA"/>
</dbReference>
<evidence type="ECO:0000256" key="4">
    <source>
        <dbReference type="ARBA" id="ARBA00023125"/>
    </source>
</evidence>
<evidence type="ECO:0000313" key="11">
    <source>
        <dbReference type="Proteomes" id="UP000623250"/>
    </source>
</evidence>
<gene>
    <name evidence="10" type="ORF">JDN41_03720</name>
</gene>
<dbReference type="AlphaFoldDB" id="A0A8I1GF97"/>
<dbReference type="Pfam" id="PF00486">
    <property type="entry name" value="Trans_reg_C"/>
    <property type="match status" value="1"/>
</dbReference>
<dbReference type="InterPro" id="IPR039420">
    <property type="entry name" value="WalR-like"/>
</dbReference>
<dbReference type="InterPro" id="IPR016032">
    <property type="entry name" value="Sig_transdc_resp-reg_C-effctor"/>
</dbReference>
<keyword evidence="4 7" id="KW-0238">DNA-binding</keyword>
<keyword evidence="1 6" id="KW-0597">Phosphoprotein</keyword>
<dbReference type="GO" id="GO:0032993">
    <property type="term" value="C:protein-DNA complex"/>
    <property type="evidence" value="ECO:0007669"/>
    <property type="project" value="TreeGrafter"/>
</dbReference>
<dbReference type="GO" id="GO:0000156">
    <property type="term" value="F:phosphorelay response regulator activity"/>
    <property type="evidence" value="ECO:0007669"/>
    <property type="project" value="TreeGrafter"/>
</dbReference>
<name>A0A8I1GF97_9HYPH</name>
<evidence type="ECO:0000256" key="2">
    <source>
        <dbReference type="ARBA" id="ARBA00023012"/>
    </source>
</evidence>
<evidence type="ECO:0000256" key="1">
    <source>
        <dbReference type="ARBA" id="ARBA00022553"/>
    </source>
</evidence>
<comment type="caution">
    <text evidence="10">The sequence shown here is derived from an EMBL/GenBank/DDBJ whole genome shotgun (WGS) entry which is preliminary data.</text>
</comment>
<dbReference type="SMART" id="SM00862">
    <property type="entry name" value="Trans_reg_C"/>
    <property type="match status" value="1"/>
</dbReference>
<dbReference type="FunFam" id="3.40.50.2300:FF:000001">
    <property type="entry name" value="DNA-binding response regulator PhoB"/>
    <property type="match status" value="1"/>
</dbReference>
<evidence type="ECO:0000259" key="8">
    <source>
        <dbReference type="PROSITE" id="PS50110"/>
    </source>
</evidence>
<dbReference type="Pfam" id="PF00072">
    <property type="entry name" value="Response_reg"/>
    <property type="match status" value="1"/>
</dbReference>
<dbReference type="InterPro" id="IPR036388">
    <property type="entry name" value="WH-like_DNA-bd_sf"/>
</dbReference>
<dbReference type="SUPFAM" id="SSF46894">
    <property type="entry name" value="C-terminal effector domain of the bipartite response regulators"/>
    <property type="match status" value="1"/>
</dbReference>
<keyword evidence="3" id="KW-0805">Transcription regulation</keyword>
<organism evidence="10 11">
    <name type="scientific">Rhodomicrobium udaipurense</name>
    <dbReference type="NCBI Taxonomy" id="1202716"/>
    <lineage>
        <taxon>Bacteria</taxon>
        <taxon>Pseudomonadati</taxon>
        <taxon>Pseudomonadota</taxon>
        <taxon>Alphaproteobacteria</taxon>
        <taxon>Hyphomicrobiales</taxon>
        <taxon>Hyphomicrobiaceae</taxon>
        <taxon>Rhodomicrobium</taxon>
    </lineage>
</organism>
<dbReference type="RefSeq" id="WP_037235772.1">
    <property type="nucleotide sequence ID" value="NZ_JAEMUK010000008.1"/>
</dbReference>
<dbReference type="Gene3D" id="3.40.50.2300">
    <property type="match status" value="1"/>
</dbReference>
<dbReference type="PANTHER" id="PTHR48111:SF4">
    <property type="entry name" value="DNA-BINDING DUAL TRANSCRIPTIONAL REGULATOR OMPR"/>
    <property type="match status" value="1"/>
</dbReference>
<dbReference type="SMART" id="SM00448">
    <property type="entry name" value="REC"/>
    <property type="match status" value="1"/>
</dbReference>
<protein>
    <submittedName>
        <fullName evidence="10">Response regulator</fullName>
    </submittedName>
</protein>
<keyword evidence="2" id="KW-0902">Two-component regulatory system</keyword>
<evidence type="ECO:0000256" key="7">
    <source>
        <dbReference type="PROSITE-ProRule" id="PRU01091"/>
    </source>
</evidence>
<dbReference type="PROSITE" id="PS51755">
    <property type="entry name" value="OMPR_PHOB"/>
    <property type="match status" value="1"/>
</dbReference>
<dbReference type="GO" id="GO:0000976">
    <property type="term" value="F:transcription cis-regulatory region binding"/>
    <property type="evidence" value="ECO:0007669"/>
    <property type="project" value="TreeGrafter"/>
</dbReference>
<sequence>MDTSTHILVVDDHKDIRDLLAKFLVKHGMRVTVAADAAEARRHLKAGAFDLLVLDIMMPGEDGISLCRDIRDSNSAPIIFLTAVAEDTDRIIGLELGADDYVTKPFNPRELLARIRAVIRRAQSMPPSRDTPPGERIKFGQFLFDADRRELIDGNQMVTPLSYGEHLLLAAFLHRPNVVLTRDQLLDITRGRAANLFDRSIDNQVSRLRRKIEEDPKDPKIIQTIWGGGYKFVGTVERV</sequence>
<evidence type="ECO:0000259" key="9">
    <source>
        <dbReference type="PROSITE" id="PS51755"/>
    </source>
</evidence>